<dbReference type="AlphaFoldDB" id="A0AAV1I0U8"/>
<evidence type="ECO:0000256" key="2">
    <source>
        <dbReference type="SAM" id="SignalP"/>
    </source>
</evidence>
<proteinExistence type="predicted"/>
<organism evidence="3 4">
    <name type="scientific">Coccomyxa viridis</name>
    <dbReference type="NCBI Taxonomy" id="1274662"/>
    <lineage>
        <taxon>Eukaryota</taxon>
        <taxon>Viridiplantae</taxon>
        <taxon>Chlorophyta</taxon>
        <taxon>core chlorophytes</taxon>
        <taxon>Trebouxiophyceae</taxon>
        <taxon>Trebouxiophyceae incertae sedis</taxon>
        <taxon>Coccomyxaceae</taxon>
        <taxon>Coccomyxa</taxon>
    </lineage>
</organism>
<feature type="region of interest" description="Disordered" evidence="1">
    <location>
        <begin position="90"/>
        <end position="179"/>
    </location>
</feature>
<feature type="chain" id="PRO_5043662299" description="Extracellular protein" evidence="2">
    <location>
        <begin position="18"/>
        <end position="227"/>
    </location>
</feature>
<dbReference type="Proteomes" id="UP001314263">
    <property type="component" value="Unassembled WGS sequence"/>
</dbReference>
<comment type="caution">
    <text evidence="3">The sequence shown here is derived from an EMBL/GenBank/DDBJ whole genome shotgun (WGS) entry which is preliminary data.</text>
</comment>
<feature type="compositionally biased region" description="Low complexity" evidence="1">
    <location>
        <begin position="146"/>
        <end position="176"/>
    </location>
</feature>
<reference evidence="3 4" key="1">
    <citation type="submission" date="2023-10" db="EMBL/GenBank/DDBJ databases">
        <authorList>
            <person name="Maclean D."/>
            <person name="Macfadyen A."/>
        </authorList>
    </citation>
    <scope>NUCLEOTIDE SEQUENCE [LARGE SCALE GENOMIC DNA]</scope>
</reference>
<name>A0AAV1I0U8_9CHLO</name>
<keyword evidence="2" id="KW-0732">Signal</keyword>
<evidence type="ECO:0008006" key="5">
    <source>
        <dbReference type="Google" id="ProtNLM"/>
    </source>
</evidence>
<evidence type="ECO:0000313" key="3">
    <source>
        <dbReference type="EMBL" id="CAK0769142.1"/>
    </source>
</evidence>
<feature type="compositionally biased region" description="Pro residues" evidence="1">
    <location>
        <begin position="114"/>
        <end position="136"/>
    </location>
</feature>
<accession>A0AAV1I0U8</accession>
<protein>
    <recommendedName>
        <fullName evidence="5">Extracellular protein</fullName>
    </recommendedName>
</protein>
<dbReference type="EMBL" id="CAUYUE010000004">
    <property type="protein sequence ID" value="CAK0769142.1"/>
    <property type="molecule type" value="Genomic_DNA"/>
</dbReference>
<evidence type="ECO:0000313" key="4">
    <source>
        <dbReference type="Proteomes" id="UP001314263"/>
    </source>
</evidence>
<feature type="signal peptide" evidence="2">
    <location>
        <begin position="1"/>
        <end position="17"/>
    </location>
</feature>
<evidence type="ECO:0000256" key="1">
    <source>
        <dbReference type="SAM" id="MobiDB-lite"/>
    </source>
</evidence>
<keyword evidence="4" id="KW-1185">Reference proteome</keyword>
<gene>
    <name evidence="3" type="ORF">CVIRNUC_003636</name>
</gene>
<sequence length="227" mass="23066">MISSILLSIALSGLVSASTLAPGDSFWTVYQHCCPQTRSFDSTAADICLASFPAYTDGTKCVTDATNPASAMMQVGQAINVPSYCSCPGSSATPTPPMSLPTGVSQAAPTPVVLTPPPAPAAPLADPSPPAIPSPPTGNATQLTGNATPTQPTGNATTTQPTGNATTTQPPSTPAAGDTMPRIYLRNIGRTRPVTGCHGKFPVYGAGGCYVACDDYHYGIALLCVHK</sequence>